<dbReference type="HOGENOM" id="CLU_2778362_0_0_1"/>
<dbReference type="AlphaFoldDB" id="K1QWE8"/>
<name>K1QWE8_MAGGI</name>
<evidence type="ECO:0000256" key="1">
    <source>
        <dbReference type="SAM" id="MobiDB-lite"/>
    </source>
</evidence>
<feature type="compositionally biased region" description="Polar residues" evidence="1">
    <location>
        <begin position="8"/>
        <end position="25"/>
    </location>
</feature>
<sequence>MSLGKRSVQPSLRRSSAPSRKSPTKLQLVVQVVPRPILPKPQHRLWHCSPLDDLSKPGSVQDRRPDKRL</sequence>
<feature type="region of interest" description="Disordered" evidence="1">
    <location>
        <begin position="41"/>
        <end position="69"/>
    </location>
</feature>
<protein>
    <submittedName>
        <fullName evidence="2">Uncharacterized protein</fullName>
    </submittedName>
</protein>
<reference evidence="2" key="1">
    <citation type="journal article" date="2012" name="Nature">
        <title>The oyster genome reveals stress adaptation and complexity of shell formation.</title>
        <authorList>
            <person name="Zhang G."/>
            <person name="Fang X."/>
            <person name="Guo X."/>
            <person name="Li L."/>
            <person name="Luo R."/>
            <person name="Xu F."/>
            <person name="Yang P."/>
            <person name="Zhang L."/>
            <person name="Wang X."/>
            <person name="Qi H."/>
            <person name="Xiong Z."/>
            <person name="Que H."/>
            <person name="Xie Y."/>
            <person name="Holland P.W."/>
            <person name="Paps J."/>
            <person name="Zhu Y."/>
            <person name="Wu F."/>
            <person name="Chen Y."/>
            <person name="Wang J."/>
            <person name="Peng C."/>
            <person name="Meng J."/>
            <person name="Yang L."/>
            <person name="Liu J."/>
            <person name="Wen B."/>
            <person name="Zhang N."/>
            <person name="Huang Z."/>
            <person name="Zhu Q."/>
            <person name="Feng Y."/>
            <person name="Mount A."/>
            <person name="Hedgecock D."/>
            <person name="Xu Z."/>
            <person name="Liu Y."/>
            <person name="Domazet-Loso T."/>
            <person name="Du Y."/>
            <person name="Sun X."/>
            <person name="Zhang S."/>
            <person name="Liu B."/>
            <person name="Cheng P."/>
            <person name="Jiang X."/>
            <person name="Li J."/>
            <person name="Fan D."/>
            <person name="Wang W."/>
            <person name="Fu W."/>
            <person name="Wang T."/>
            <person name="Wang B."/>
            <person name="Zhang J."/>
            <person name="Peng Z."/>
            <person name="Li Y."/>
            <person name="Li N."/>
            <person name="Wang J."/>
            <person name="Chen M."/>
            <person name="He Y."/>
            <person name="Tan F."/>
            <person name="Song X."/>
            <person name="Zheng Q."/>
            <person name="Huang R."/>
            <person name="Yang H."/>
            <person name="Du X."/>
            <person name="Chen L."/>
            <person name="Yang M."/>
            <person name="Gaffney P.M."/>
            <person name="Wang S."/>
            <person name="Luo L."/>
            <person name="She Z."/>
            <person name="Ming Y."/>
            <person name="Huang W."/>
            <person name="Zhang S."/>
            <person name="Huang B."/>
            <person name="Zhang Y."/>
            <person name="Qu T."/>
            <person name="Ni P."/>
            <person name="Miao G."/>
            <person name="Wang J."/>
            <person name="Wang Q."/>
            <person name="Steinberg C.E."/>
            <person name="Wang H."/>
            <person name="Li N."/>
            <person name="Qian L."/>
            <person name="Zhang G."/>
            <person name="Li Y."/>
            <person name="Yang H."/>
            <person name="Liu X."/>
            <person name="Wang J."/>
            <person name="Yin Y."/>
            <person name="Wang J."/>
        </authorList>
    </citation>
    <scope>NUCLEOTIDE SEQUENCE [LARGE SCALE GENOMIC DNA]</scope>
    <source>
        <strain evidence="2">05x7-T-G4-1.051#20</strain>
    </source>
</reference>
<evidence type="ECO:0000313" key="2">
    <source>
        <dbReference type="EMBL" id="EKC33290.1"/>
    </source>
</evidence>
<organism evidence="2">
    <name type="scientific">Magallana gigas</name>
    <name type="common">Pacific oyster</name>
    <name type="synonym">Crassostrea gigas</name>
    <dbReference type="NCBI Taxonomy" id="29159"/>
    <lineage>
        <taxon>Eukaryota</taxon>
        <taxon>Metazoa</taxon>
        <taxon>Spiralia</taxon>
        <taxon>Lophotrochozoa</taxon>
        <taxon>Mollusca</taxon>
        <taxon>Bivalvia</taxon>
        <taxon>Autobranchia</taxon>
        <taxon>Pteriomorphia</taxon>
        <taxon>Ostreida</taxon>
        <taxon>Ostreoidea</taxon>
        <taxon>Ostreidae</taxon>
        <taxon>Magallana</taxon>
    </lineage>
</organism>
<dbReference type="EMBL" id="JH818407">
    <property type="protein sequence ID" value="EKC33290.1"/>
    <property type="molecule type" value="Genomic_DNA"/>
</dbReference>
<gene>
    <name evidence="2" type="ORF">CGI_10017076</name>
</gene>
<dbReference type="InParanoid" id="K1QWE8"/>
<feature type="region of interest" description="Disordered" evidence="1">
    <location>
        <begin position="1"/>
        <end position="28"/>
    </location>
</feature>
<proteinExistence type="predicted"/>
<accession>K1QWE8</accession>